<evidence type="ECO:0000313" key="2">
    <source>
        <dbReference type="EMBL" id="MUG24916.1"/>
    </source>
</evidence>
<proteinExistence type="predicted"/>
<accession>A0A6N8EXI9</accession>
<name>A0A6N8EXI9_PAEMA</name>
<dbReference type="AlphaFoldDB" id="A0A6N8EXI9"/>
<dbReference type="EMBL" id="WNZZ01000019">
    <property type="protein sequence ID" value="MUG24916.1"/>
    <property type="molecule type" value="Genomic_DNA"/>
</dbReference>
<feature type="region of interest" description="Disordered" evidence="1">
    <location>
        <begin position="117"/>
        <end position="138"/>
    </location>
</feature>
<gene>
    <name evidence="2" type="ORF">GNQ08_21360</name>
</gene>
<organism evidence="2 3">
    <name type="scientific">Paenibacillus macerans</name>
    <name type="common">Bacillus macerans</name>
    <dbReference type="NCBI Taxonomy" id="44252"/>
    <lineage>
        <taxon>Bacteria</taxon>
        <taxon>Bacillati</taxon>
        <taxon>Bacillota</taxon>
        <taxon>Bacilli</taxon>
        <taxon>Bacillales</taxon>
        <taxon>Paenibacillaceae</taxon>
        <taxon>Paenibacillus</taxon>
    </lineage>
</organism>
<reference evidence="2 3" key="1">
    <citation type="submission" date="2019-11" db="EMBL/GenBank/DDBJ databases">
        <title>Draft genome sequences of five Paenibacillus species of dairy origin.</title>
        <authorList>
            <person name="Olajide A.M."/>
            <person name="Chen S."/>
            <person name="Lapointe G."/>
        </authorList>
    </citation>
    <scope>NUCLEOTIDE SEQUENCE [LARGE SCALE GENOMIC DNA]</scope>
    <source>
        <strain evidence="2 3">3CT49</strain>
    </source>
</reference>
<protein>
    <submittedName>
        <fullName evidence="2">Uncharacterized protein</fullName>
    </submittedName>
</protein>
<dbReference type="RefSeq" id="WP_155620791.1">
    <property type="nucleotide sequence ID" value="NZ_WNZZ01000019.1"/>
</dbReference>
<dbReference type="Proteomes" id="UP000442469">
    <property type="component" value="Unassembled WGS sequence"/>
</dbReference>
<evidence type="ECO:0000313" key="3">
    <source>
        <dbReference type="Proteomes" id="UP000442469"/>
    </source>
</evidence>
<evidence type="ECO:0000256" key="1">
    <source>
        <dbReference type="SAM" id="MobiDB-lite"/>
    </source>
</evidence>
<sequence>MTEQHKKSLNYVEFNEQLIARYQELLLRQVEGAYRKGEMEPDAYLNFLSVVCEADTRNGIYDHFEGVFGDLIDYHEERLQARILKGAEYIESIGPQHPKYAAAVRKYNALCEKLQEQQGRRRENGRGGRDRLRFRNAQ</sequence>
<comment type="caution">
    <text evidence="2">The sequence shown here is derived from an EMBL/GenBank/DDBJ whole genome shotgun (WGS) entry which is preliminary data.</text>
</comment>